<dbReference type="GO" id="GO:0008270">
    <property type="term" value="F:zinc ion binding"/>
    <property type="evidence" value="ECO:0007669"/>
    <property type="project" value="UniProtKB-KW"/>
</dbReference>
<accession>A0A8S1LDW1</accession>
<feature type="domain" description="RING-type" evidence="6">
    <location>
        <begin position="119"/>
        <end position="159"/>
    </location>
</feature>
<dbReference type="EMBL" id="CAJJDM010000036">
    <property type="protein sequence ID" value="CAD8065059.1"/>
    <property type="molecule type" value="Genomic_DNA"/>
</dbReference>
<protein>
    <recommendedName>
        <fullName evidence="6">RING-type domain-containing protein</fullName>
    </recommendedName>
</protein>
<reference evidence="7" key="1">
    <citation type="submission" date="2021-01" db="EMBL/GenBank/DDBJ databases">
        <authorList>
            <consortium name="Genoscope - CEA"/>
            <person name="William W."/>
        </authorList>
    </citation>
    <scope>NUCLEOTIDE SEQUENCE</scope>
</reference>
<evidence type="ECO:0000313" key="8">
    <source>
        <dbReference type="Proteomes" id="UP000688137"/>
    </source>
</evidence>
<dbReference type="InterPro" id="IPR011016">
    <property type="entry name" value="Znf_RING-CH"/>
</dbReference>
<evidence type="ECO:0000256" key="5">
    <source>
        <dbReference type="SAM" id="Phobius"/>
    </source>
</evidence>
<dbReference type="PROSITE" id="PS50089">
    <property type="entry name" value="ZF_RING_2"/>
    <property type="match status" value="1"/>
</dbReference>
<organism evidence="7 8">
    <name type="scientific">Paramecium primaurelia</name>
    <dbReference type="NCBI Taxonomy" id="5886"/>
    <lineage>
        <taxon>Eukaryota</taxon>
        <taxon>Sar</taxon>
        <taxon>Alveolata</taxon>
        <taxon>Ciliophora</taxon>
        <taxon>Intramacronucleata</taxon>
        <taxon>Oligohymenophorea</taxon>
        <taxon>Peniculida</taxon>
        <taxon>Parameciidae</taxon>
        <taxon>Paramecium</taxon>
    </lineage>
</organism>
<evidence type="ECO:0000313" key="7">
    <source>
        <dbReference type="EMBL" id="CAD8065059.1"/>
    </source>
</evidence>
<keyword evidence="5" id="KW-0812">Transmembrane</keyword>
<feature type="transmembrane region" description="Helical" evidence="5">
    <location>
        <begin position="55"/>
        <end position="80"/>
    </location>
</feature>
<dbReference type="SMART" id="SM00184">
    <property type="entry name" value="RING"/>
    <property type="match status" value="1"/>
</dbReference>
<keyword evidence="8" id="KW-1185">Reference proteome</keyword>
<dbReference type="PANTHER" id="PTHR45798">
    <property type="entry name" value="RING-H2 FINGER PROTEIN ATL61-RELATED-RELATED"/>
    <property type="match status" value="1"/>
</dbReference>
<dbReference type="Proteomes" id="UP000688137">
    <property type="component" value="Unassembled WGS sequence"/>
</dbReference>
<dbReference type="OMA" id="HKACLNL"/>
<keyword evidence="5" id="KW-0472">Membrane</keyword>
<dbReference type="InterPro" id="IPR052788">
    <property type="entry name" value="RING-type_E3_ligase_ATL"/>
</dbReference>
<sequence>MKPNLQIEYQSQTASSIIQAFSRILGEERENEYKYDHDDHDDHEDKDEDSPTHKAIIIIIALCIGILIIGILAYIIRCIYLREKQKRISKVRQQSEAAYQQQVVQIESLCVQTQELTQCPICLMPIPSSLLIVTPCHHSFHKACLNLWLQVEKICPSCRASLNQ</sequence>
<keyword evidence="1" id="KW-0479">Metal-binding</keyword>
<evidence type="ECO:0000259" key="6">
    <source>
        <dbReference type="PROSITE" id="PS50089"/>
    </source>
</evidence>
<evidence type="ECO:0000256" key="2">
    <source>
        <dbReference type="ARBA" id="ARBA00022771"/>
    </source>
</evidence>
<name>A0A8S1LDW1_PARPR</name>
<comment type="caution">
    <text evidence="7">The sequence shown here is derived from an EMBL/GenBank/DDBJ whole genome shotgun (WGS) entry which is preliminary data.</text>
</comment>
<keyword evidence="5" id="KW-1133">Transmembrane helix</keyword>
<dbReference type="SMART" id="SM00744">
    <property type="entry name" value="RINGv"/>
    <property type="match status" value="1"/>
</dbReference>
<proteinExistence type="predicted"/>
<keyword evidence="2 4" id="KW-0863">Zinc-finger</keyword>
<evidence type="ECO:0000256" key="3">
    <source>
        <dbReference type="ARBA" id="ARBA00022833"/>
    </source>
</evidence>
<dbReference type="AlphaFoldDB" id="A0A8S1LDW1"/>
<evidence type="ECO:0000256" key="4">
    <source>
        <dbReference type="PROSITE-ProRule" id="PRU00175"/>
    </source>
</evidence>
<dbReference type="Pfam" id="PF13639">
    <property type="entry name" value="zf-RING_2"/>
    <property type="match status" value="1"/>
</dbReference>
<dbReference type="PANTHER" id="PTHR45798:SF97">
    <property type="entry name" value="ALCOHOL-SENSITIVE RING FINGER PROTEIN 1"/>
    <property type="match status" value="1"/>
</dbReference>
<gene>
    <name evidence="7" type="ORF">PPRIM_AZ9-3.1.T0370077</name>
</gene>
<evidence type="ECO:0000256" key="1">
    <source>
        <dbReference type="ARBA" id="ARBA00022723"/>
    </source>
</evidence>
<dbReference type="InterPro" id="IPR001841">
    <property type="entry name" value="Znf_RING"/>
</dbReference>
<keyword evidence="3" id="KW-0862">Zinc</keyword>